<evidence type="ECO:0000313" key="9">
    <source>
        <dbReference type="ZFIN" id="ZDB-GENE-070905-4"/>
    </source>
</evidence>
<keyword evidence="2" id="KW-0472">Membrane</keyword>
<reference evidence="8" key="12">
    <citation type="submission" date="2025-04" db="UniProtKB">
        <authorList>
            <consortium name="RefSeq"/>
        </authorList>
    </citation>
    <scope>IDENTIFICATION</scope>
</reference>
<feature type="region of interest" description="Disordered" evidence="1">
    <location>
        <begin position="297"/>
        <end position="389"/>
    </location>
</feature>
<reference evidence="6 8" key="2">
    <citation type="journal article" date="2007" name="J. Immunol.">
        <title>Identification of the zebrafish IFN receptor: implications for the origin of the vertebrate IFN system.</title>
        <authorList>
            <person name="Levraud J.P."/>
            <person name="Boudinot P."/>
            <person name="Colin I."/>
            <person name="Benmansour A."/>
            <person name="Peyrieras N."/>
            <person name="Herbomel P."/>
            <person name="Lutfalla G."/>
        </authorList>
    </citation>
    <scope>NUCLEOTIDE SEQUENCE</scope>
</reference>
<feature type="compositionally biased region" description="Basic and acidic residues" evidence="1">
    <location>
        <begin position="322"/>
        <end position="331"/>
    </location>
</feature>
<dbReference type="ZFIN" id="ZDB-GENE-070905-4">
    <property type="gene designation" value="il10ra"/>
</dbReference>
<dbReference type="GO" id="GO:0005886">
    <property type="term" value="C:plasma membrane"/>
    <property type="evidence" value="ECO:0000318"/>
    <property type="project" value="GO_Central"/>
</dbReference>
<evidence type="ECO:0000256" key="3">
    <source>
        <dbReference type="SAM" id="SignalP"/>
    </source>
</evidence>
<sequence>MDWTLWICFLVCCTPGLIAGEQKKLNLTFDIWEGNVTVLWDPPNKAPVPAFYQVKLALDTGPHAKWNIVQECDMITETKCNLGNFIFKPTMKVKIELISGNNESSWLVIRRIRLDYIKLLSPDFDLFSGPNTVKVKIHRKPFLKELFPYGLSYSAILYPRGQESKAKTLSDDDDEDGEVEFTDLSYWQTYCVRVRLEITSIAVSNTSLPRCIHPPTDLSVVISIGVIGVVGVITLFMLFVCFFLRRPGKMPAVLKLAVNGWLPMNVGQTEVESVTQKGWLLNSNKIAEKTKAFDEIEELSEDEKERRESTDSGVSIGQQDSIKNRPQREEDSGCGSLTGTEDSLSSGRRSLEELPFLDGGGNSSSVEGTREDSGLGIQTQDISDKPKPMHDDLLSEIVVIGDGYRSQSPSAEAETETTIQCDEDANMVSRTNGYRSGQVTCLCSDSETCMWCKTRKHLTDCDSFSHKQTVNDNDRSSYLKKSPLETVNMFGLDDLSCHSDKTEESSLFITCPLLLKEPYKLDTLPLTLGDVELTFT</sequence>
<feature type="domain" description="Fibronectin type-III" evidence="4">
    <location>
        <begin position="12"/>
        <end position="106"/>
    </location>
</feature>
<dbReference type="SignaLink" id="A0FJI2"/>
<feature type="transmembrane region" description="Helical" evidence="2">
    <location>
        <begin position="218"/>
        <end position="244"/>
    </location>
</feature>
<reference evidence="8" key="8">
    <citation type="journal article" date="2021" name="Sci. Total Environ.">
        <title>Toxicological effects of microplastics and phenanthrene to zebrafish (Danio rerio).</title>
        <authorList>
            <person name="Xu K."/>
            <person name="Zhang Y."/>
            <person name="Huang Y."/>
            <person name="Wang J."/>
        </authorList>
    </citation>
    <scope>NUCLEOTIDE SEQUENCE</scope>
</reference>
<dbReference type="SUPFAM" id="SSF49265">
    <property type="entry name" value="Fibronectin type III"/>
    <property type="match status" value="2"/>
</dbReference>
<accession>A0FJI2</accession>
<keyword evidence="2" id="KW-1133">Transmembrane helix</keyword>
<dbReference type="Reactome" id="R-DRE-6783783">
    <property type="pathway name" value="Interleukin-10 signaling"/>
</dbReference>
<feature type="signal peptide" evidence="3">
    <location>
        <begin position="1"/>
        <end position="20"/>
    </location>
</feature>
<reference evidence="8" key="1">
    <citation type="journal article" date="2007" name="Genome Biol.">
        <title>Conservation and divergence of gene families encoding components of innate immune response systems in zebrafish.</title>
        <authorList>
            <person name="Stein C."/>
            <person name="Caccamo M."/>
            <person name="Laird G."/>
            <person name="Leptin M."/>
        </authorList>
    </citation>
    <scope>NUCLEOTIDE SEQUENCE</scope>
</reference>
<feature type="chain" id="PRO_5035034542" evidence="3 8">
    <location>
        <begin position="21"/>
        <end position="536"/>
    </location>
</feature>
<dbReference type="AGR" id="ZFIN:ZDB-GENE-070905-4"/>
<reference evidence="8" key="4">
    <citation type="journal article" date="2010" name="J. Immunol.">
        <title>In vivo analysis of Ifn-gamma1 and Ifn-gamma2 signaling in zebrafish.</title>
        <authorList>
            <person name="Aggad D."/>
            <person name="Stein C."/>
            <person name="Sieger D."/>
            <person name="Mazel M."/>
            <person name="Boudinot P."/>
            <person name="Herbomel P."/>
            <person name="Levraud J.P."/>
            <person name="Lutfalla G."/>
            <person name="Leptin M."/>
        </authorList>
    </citation>
    <scope>NUCLEOTIDE SEQUENCE</scope>
</reference>
<reference evidence="8" key="7">
    <citation type="journal article" date="2021" name="Comp. Biochem. Physiol. C Toxicol. Pharmacol.">
        <title>Low concentrations of imidacloprid exposure induced gut toxicity in adult zebrafish (Danio rerio).</title>
        <authorList>
            <person name="Luo T."/>
            <person name="Wang X."/>
            <person name="Jin Y."/>
        </authorList>
    </citation>
    <scope>NUCLEOTIDE SEQUENCE</scope>
</reference>
<dbReference type="GO" id="GO:0004896">
    <property type="term" value="F:cytokine receptor activity"/>
    <property type="evidence" value="ECO:0000315"/>
    <property type="project" value="ZFIN"/>
</dbReference>
<dbReference type="RefSeq" id="NP_001071093.1">
    <property type="nucleotide sequence ID" value="NM_001077625.1"/>
</dbReference>
<dbReference type="CTD" id="3587"/>
<evidence type="ECO:0000259" key="4">
    <source>
        <dbReference type="Pfam" id="PF01108"/>
    </source>
</evidence>
<dbReference type="GO" id="GO:0019221">
    <property type="term" value="P:cytokine-mediated signaling pathway"/>
    <property type="evidence" value="ECO:0000318"/>
    <property type="project" value="GO_Central"/>
</dbReference>
<dbReference type="PANTHER" id="PTHR20859:SF94">
    <property type="entry name" value="CYTOKINE RECEPTOR FAMILY MEMBER B7"/>
    <property type="match status" value="1"/>
</dbReference>
<dbReference type="Reactome" id="R-DRE-8854691">
    <property type="pathway name" value="Interleukin-20 family signaling"/>
</dbReference>
<organism evidence="6">
    <name type="scientific">Danio rerio</name>
    <name type="common">Zebrafish</name>
    <name type="synonym">Brachydanio rerio</name>
    <dbReference type="NCBI Taxonomy" id="7955"/>
    <lineage>
        <taxon>Eukaryota</taxon>
        <taxon>Metazoa</taxon>
        <taxon>Chordata</taxon>
        <taxon>Craniata</taxon>
        <taxon>Vertebrata</taxon>
        <taxon>Euteleostomi</taxon>
        <taxon>Actinopterygii</taxon>
        <taxon>Neopterygii</taxon>
        <taxon>Teleostei</taxon>
        <taxon>Ostariophysi</taxon>
        <taxon>Cypriniformes</taxon>
        <taxon>Danionidae</taxon>
        <taxon>Danioninae</taxon>
        <taxon>Danio</taxon>
    </lineage>
</organism>
<dbReference type="GO" id="GO:0016020">
    <property type="term" value="C:membrane"/>
    <property type="evidence" value="ECO:0000303"/>
    <property type="project" value="ZFIN"/>
</dbReference>
<dbReference type="Proteomes" id="UP000000437">
    <property type="component" value="Chromosome 15"/>
</dbReference>
<dbReference type="AlphaFoldDB" id="A0FJI2"/>
<feature type="compositionally biased region" description="Polar residues" evidence="1">
    <location>
        <begin position="311"/>
        <end position="321"/>
    </location>
</feature>
<evidence type="ECO:0000313" key="7">
    <source>
        <dbReference type="Proteomes" id="UP000000437"/>
    </source>
</evidence>
<gene>
    <name evidence="8 9" type="primary">il10ra</name>
    <name evidence="6" type="synonym">CRFB7</name>
    <name evidence="8" type="synonym">crfb7</name>
</gene>
<reference evidence="8" key="9">
    <citation type="journal article" date="2022" name="Mucosal Immunol.">
        <title>Interleukin-10 regulates goblet cell numbers through Notch signaling in the developing zebrafish intestine.</title>
        <authorList>
            <person name="Morales R.A."/>
            <person name="Rabahi S."/>
            <person name="Diaz O.E."/>
            <person name="Salloum Y."/>
            <person name="Kern B.C."/>
            <person name="Westling M."/>
            <person name="Luo X."/>
            <person name="Parigi S.M."/>
            <person name="Monasterio G."/>
            <person name="Das S."/>
            <person name="Hernandez P.P."/>
            <person name="Villablanca E.J."/>
        </authorList>
    </citation>
    <scope>NUCLEOTIDE SEQUENCE</scope>
</reference>
<keyword evidence="2" id="KW-0812">Transmembrane</keyword>
<dbReference type="KEGG" id="dre:777651"/>
<dbReference type="PANTHER" id="PTHR20859">
    <property type="entry name" value="INTERFERON/INTERLEUKIN RECEPTOR"/>
    <property type="match status" value="1"/>
</dbReference>
<dbReference type="EMBL" id="EF014957">
    <property type="protein sequence ID" value="ABJ97312.1"/>
    <property type="molecule type" value="mRNA"/>
</dbReference>
<dbReference type="InterPro" id="IPR003961">
    <property type="entry name" value="FN3_dom"/>
</dbReference>
<evidence type="ECO:0000313" key="8">
    <source>
        <dbReference type="RefSeq" id="NP_001071093.1"/>
    </source>
</evidence>
<dbReference type="Reactome" id="R-DRE-877300">
    <property type="pathway name" value="Interferon gamma signaling"/>
</dbReference>
<dbReference type="OrthoDB" id="8805892at2759"/>
<name>A0FJI2_DANRE</name>
<reference evidence="8" key="11">
    <citation type="journal article" date="2022" name="Nat. Commun.">
        <title>An anti-inflammatory activation sequence governs macrophage transcriptional dynamics during tissue injury in zebrafish.</title>
        <authorList>
            <person name="Denans N."/>
            <person name="Tran N.T.T."/>
            <person name="Swall M.E."/>
            <person name="Diaz D.C."/>
            <person name="Blanck J."/>
            <person name="Piotrowski T."/>
        </authorList>
    </citation>
    <scope>NUCLEOTIDE SEQUENCE</scope>
</reference>
<dbReference type="GeneID" id="777651"/>
<dbReference type="Pfam" id="PF09294">
    <property type="entry name" value="Interfer-bind"/>
    <property type="match status" value="1"/>
</dbReference>
<keyword evidence="7" id="KW-1185">Reference proteome</keyword>
<reference evidence="8" key="10">
    <citation type="journal article" date="2022" name="Nat. Commun.">
        <title>Identification and establishment of type IV interferon and the characterization of interferon-upsilon including its class II cytokine receptors IFN-upsilonR1 and IL-10R2.</title>
        <authorList>
            <person name="Chen S.N."/>
            <person name="Gan Z."/>
            <person name="Hou J."/>
            <person name="Yang Y.C."/>
            <person name="Huang L."/>
            <person name="Huang B."/>
            <person name="Wang S."/>
            <person name="Nie P."/>
        </authorList>
    </citation>
    <scope>NUCLEOTIDE SEQUENCE</scope>
</reference>
<keyword evidence="6 8" id="KW-0675">Receptor</keyword>
<dbReference type="InterPro" id="IPR015373">
    <property type="entry name" value="Interferon/interleukin_rcp_dom"/>
</dbReference>
<dbReference type="InterPro" id="IPR050650">
    <property type="entry name" value="Type-II_Cytokine-TF_Rcpt"/>
</dbReference>
<dbReference type="InterPro" id="IPR036116">
    <property type="entry name" value="FN3_sf"/>
</dbReference>
<dbReference type="InterPro" id="IPR013783">
    <property type="entry name" value="Ig-like_fold"/>
</dbReference>
<evidence type="ECO:0000256" key="1">
    <source>
        <dbReference type="SAM" id="MobiDB-lite"/>
    </source>
</evidence>
<reference evidence="8" key="5">
    <citation type="journal article" date="2012" name="Dev. Comp. Immunol.">
        <title>Identification and molecular characterization of the interleukin-10 receptor 1 of the zebrafish (Danio rerio) and the goldfish (Carassius auratus L.).</title>
        <authorList>
            <person name="Grayfer L."/>
            <person name="Belosevic M."/>
        </authorList>
    </citation>
    <scope>NUCLEOTIDE SEQUENCE</scope>
</reference>
<dbReference type="Gene3D" id="2.60.40.10">
    <property type="entry name" value="Immunoglobulins"/>
    <property type="match status" value="1"/>
</dbReference>
<dbReference type="Reactome" id="R-DRE-877312">
    <property type="pathway name" value="Regulation of IFNG signaling"/>
</dbReference>
<feature type="domain" description="Interferon/interleukin receptor" evidence="5">
    <location>
        <begin position="138"/>
        <end position="213"/>
    </location>
</feature>
<reference evidence="7" key="6">
    <citation type="journal article" date="2013" name="Nature">
        <title>The zebrafish reference genome sequence and its relationship to the human genome.</title>
        <authorList>
            <consortium name="Genome Reference Consortium Zebrafish"/>
            <person name="Howe K."/>
            <person name="Clark M.D."/>
            <person name="Torroja C.F."/>
            <person name="Torrance J."/>
            <person name="Berthelot C."/>
            <person name="Muffato M."/>
            <person name="Collins J.E."/>
            <person name="Humphray S."/>
            <person name="McLaren K."/>
            <person name="Matthews L."/>
            <person name="McLaren S."/>
            <person name="Sealy I."/>
            <person name="Caccamo M."/>
            <person name="Churcher C."/>
            <person name="Scott C."/>
            <person name="Barrett J.C."/>
            <person name="Koch R."/>
            <person name="Rauch G.J."/>
            <person name="White S."/>
            <person name="Chow W."/>
            <person name="Kilian B."/>
            <person name="Quintais L.T."/>
            <person name="Guerra-Assuncao J.A."/>
            <person name="Zhou Y."/>
            <person name="Gu Y."/>
            <person name="Yen J."/>
            <person name="Vogel J.H."/>
            <person name="Eyre T."/>
            <person name="Redmond S."/>
            <person name="Banerjee R."/>
            <person name="Chi J."/>
            <person name="Fu B."/>
            <person name="Langley E."/>
            <person name="Maguire S.F."/>
            <person name="Laird G.K."/>
            <person name="Lloyd D."/>
            <person name="Kenyon E."/>
            <person name="Donaldson S."/>
            <person name="Sehra H."/>
            <person name="Almeida-King J."/>
            <person name="Loveland J."/>
            <person name="Trevanion S."/>
            <person name="Jones M."/>
            <person name="Quail M."/>
            <person name="Willey D."/>
            <person name="Hunt A."/>
            <person name="Burton J."/>
            <person name="Sims S."/>
            <person name="McLay K."/>
            <person name="Plumb B."/>
            <person name="Davis J."/>
            <person name="Clee C."/>
            <person name="Oliver K."/>
            <person name="Clark R."/>
            <person name="Riddle C."/>
            <person name="Elliot D."/>
            <person name="Eliott D."/>
            <person name="Threadgold G."/>
            <person name="Harden G."/>
            <person name="Ware D."/>
            <person name="Begum S."/>
            <person name="Mortimore B."/>
            <person name="Mortimer B."/>
            <person name="Kerry G."/>
            <person name="Heath P."/>
            <person name="Phillimore B."/>
            <person name="Tracey A."/>
            <person name="Corby N."/>
            <person name="Dunn M."/>
            <person name="Johnson C."/>
            <person name="Wood J."/>
            <person name="Clark S."/>
            <person name="Pelan S."/>
            <person name="Griffiths G."/>
            <person name="Smith M."/>
            <person name="Glithero R."/>
            <person name="Howden P."/>
            <person name="Barker N."/>
            <person name="Lloyd C."/>
            <person name="Stevens C."/>
            <person name="Harley J."/>
            <person name="Holt K."/>
            <person name="Panagiotidis G."/>
            <person name="Lovell J."/>
            <person name="Beasley H."/>
            <person name="Henderson C."/>
            <person name="Gordon D."/>
            <person name="Auger K."/>
            <person name="Wright D."/>
            <person name="Collins J."/>
            <person name="Raisen C."/>
            <person name="Dyer L."/>
            <person name="Leung K."/>
            <person name="Robertson L."/>
            <person name="Ambridge K."/>
            <person name="Leongamornlert D."/>
            <person name="McGuire S."/>
            <person name="Gilderthorp R."/>
            <person name="Griffiths C."/>
            <person name="Manthravadi D."/>
            <person name="Nichol S."/>
            <person name="Barker G."/>
            <person name="Whitehead S."/>
            <person name="Kay M."/>
            <person name="Brown J."/>
            <person name="Murnane C."/>
            <person name="Gray E."/>
            <person name="Humphries M."/>
            <person name="Sycamore N."/>
            <person name="Barker D."/>
            <person name="Saunders D."/>
            <person name="Wallis J."/>
            <person name="Babbage A."/>
            <person name="Hammond S."/>
            <person name="Mashreghi-Mohammadi M."/>
            <person name="Barr L."/>
            <person name="Martin S."/>
            <person name="Wray P."/>
            <person name="Ellington A."/>
            <person name="Matthews N."/>
            <person name="Ellwood M."/>
            <person name="Woodmansey R."/>
            <person name="Clark G."/>
            <person name="Cooper J."/>
            <person name="Cooper J."/>
            <person name="Tromans A."/>
            <person name="Grafham D."/>
            <person name="Skuce C."/>
            <person name="Pandian R."/>
            <person name="Andrews R."/>
            <person name="Harrison E."/>
            <person name="Kimberley A."/>
            <person name="Garnett J."/>
            <person name="Fosker N."/>
            <person name="Hall R."/>
            <person name="Garner P."/>
            <person name="Kelly D."/>
            <person name="Bird C."/>
            <person name="Palmer S."/>
            <person name="Gehring I."/>
            <person name="Berger A."/>
            <person name="Dooley C.M."/>
            <person name="Ersan-Urun Z."/>
            <person name="Eser C."/>
            <person name="Geiger H."/>
            <person name="Geisler M."/>
            <person name="Karotki L."/>
            <person name="Kirn A."/>
            <person name="Konantz J."/>
            <person name="Konantz M."/>
            <person name="Oberlander M."/>
            <person name="Rudolph-Geiger S."/>
            <person name="Teucke M."/>
            <person name="Lanz C."/>
            <person name="Raddatz G."/>
            <person name="Osoegawa K."/>
            <person name="Zhu B."/>
            <person name="Rapp A."/>
            <person name="Widaa S."/>
            <person name="Langford C."/>
            <person name="Yang F."/>
            <person name="Schuster S.C."/>
            <person name="Carter N.P."/>
            <person name="Harrow J."/>
            <person name="Ning Z."/>
            <person name="Herrero J."/>
            <person name="Searle S.M."/>
            <person name="Enright A."/>
            <person name="Geisler R."/>
            <person name="Plasterk R.H."/>
            <person name="Lee C."/>
            <person name="Westerfield M."/>
            <person name="de Jong P.J."/>
            <person name="Zon L.I."/>
            <person name="Postlethwait J.H."/>
            <person name="Nusslein-Volhard C."/>
            <person name="Hubbard T.J."/>
            <person name="Roest Crollius H."/>
            <person name="Rogers J."/>
            <person name="Stemple D.L."/>
        </authorList>
    </citation>
    <scope>NUCLEOTIDE SEQUENCE [LARGE SCALE GENOMIC DNA]</scope>
</reference>
<keyword evidence="3 8" id="KW-0732">Signal</keyword>
<protein>
    <submittedName>
        <fullName evidence="6">Cytokine receptor family member B7</fullName>
    </submittedName>
    <submittedName>
        <fullName evidence="8">Interleukin-10 receptor subunit alpha precursor</fullName>
    </submittedName>
</protein>
<evidence type="ECO:0000256" key="2">
    <source>
        <dbReference type="SAM" id="Phobius"/>
    </source>
</evidence>
<evidence type="ECO:0000313" key="6">
    <source>
        <dbReference type="EMBL" id="ABJ97312.1"/>
    </source>
</evidence>
<dbReference type="Pfam" id="PF01108">
    <property type="entry name" value="Tissue_fac"/>
    <property type="match status" value="1"/>
</dbReference>
<proteinExistence type="evidence at transcript level"/>
<evidence type="ECO:0000259" key="5">
    <source>
        <dbReference type="Pfam" id="PF09294"/>
    </source>
</evidence>
<reference evidence="8" key="3">
    <citation type="journal article" date="2009" name="Mol. Immunol.">
        <title>Deep sequencing of the zebrafish transcriptome response to mycobacterium infection.</title>
        <authorList>
            <person name="Hegedus Z."/>
            <person name="Zakrzewska A."/>
            <person name="Agoston V.C."/>
            <person name="Ordas A."/>
            <person name="Racz P."/>
            <person name="Mink M."/>
            <person name="Spaink H.P."/>
            <person name="Meijer A.H."/>
        </authorList>
    </citation>
    <scope>NUCLEOTIDE SEQUENCE</scope>
</reference>